<dbReference type="SUPFAM" id="SSF47336">
    <property type="entry name" value="ACP-like"/>
    <property type="match status" value="3"/>
</dbReference>
<dbReference type="PANTHER" id="PTHR45527:SF1">
    <property type="entry name" value="FATTY ACID SYNTHASE"/>
    <property type="match status" value="1"/>
</dbReference>
<dbReference type="InterPro" id="IPR045851">
    <property type="entry name" value="AMP-bd_C_sf"/>
</dbReference>
<dbReference type="GO" id="GO:0008610">
    <property type="term" value="P:lipid biosynthetic process"/>
    <property type="evidence" value="ECO:0007669"/>
    <property type="project" value="UniProtKB-ARBA"/>
</dbReference>
<feature type="domain" description="Carrier" evidence="7">
    <location>
        <begin position="977"/>
        <end position="1052"/>
    </location>
</feature>
<dbReference type="InterPro" id="IPR010071">
    <property type="entry name" value="AA_adenyl_dom"/>
</dbReference>
<dbReference type="FunFam" id="1.10.1200.10:FF:000016">
    <property type="entry name" value="Non-ribosomal peptide synthase"/>
    <property type="match status" value="2"/>
</dbReference>
<dbReference type="Gene3D" id="3.30.300.30">
    <property type="match status" value="3"/>
</dbReference>
<evidence type="ECO:0000256" key="2">
    <source>
        <dbReference type="ARBA" id="ARBA00006432"/>
    </source>
</evidence>
<dbReference type="Pfam" id="PF13193">
    <property type="entry name" value="AMP-binding_C"/>
    <property type="match status" value="3"/>
</dbReference>
<dbReference type="CDD" id="cd17646">
    <property type="entry name" value="A_NRPS_AB3403-like"/>
    <property type="match status" value="1"/>
</dbReference>
<dbReference type="GO" id="GO:0043041">
    <property type="term" value="P:amino acid activation for nonribosomal peptide biosynthetic process"/>
    <property type="evidence" value="ECO:0007669"/>
    <property type="project" value="TreeGrafter"/>
</dbReference>
<dbReference type="PROSITE" id="PS00455">
    <property type="entry name" value="AMP_BINDING"/>
    <property type="match status" value="3"/>
</dbReference>
<dbReference type="Gene3D" id="3.30.559.10">
    <property type="entry name" value="Chloramphenicol acetyltransferase-like domain"/>
    <property type="match status" value="3"/>
</dbReference>
<dbReference type="SUPFAM" id="SSF56801">
    <property type="entry name" value="Acetyl-CoA synthetase-like"/>
    <property type="match status" value="3"/>
</dbReference>
<dbReference type="CDD" id="cd19531">
    <property type="entry name" value="LCL_NRPS-like"/>
    <property type="match status" value="3"/>
</dbReference>
<evidence type="ECO:0000313" key="8">
    <source>
        <dbReference type="EMBL" id="NEB92878.1"/>
    </source>
</evidence>
<evidence type="ECO:0000256" key="1">
    <source>
        <dbReference type="ARBA" id="ARBA00001957"/>
    </source>
</evidence>
<dbReference type="Gene3D" id="2.30.38.10">
    <property type="entry name" value="Luciferase, Domain 3"/>
    <property type="match status" value="1"/>
</dbReference>
<evidence type="ECO:0000259" key="7">
    <source>
        <dbReference type="PROSITE" id="PS50075"/>
    </source>
</evidence>
<dbReference type="Proteomes" id="UP000470520">
    <property type="component" value="Unassembled WGS sequence"/>
</dbReference>
<keyword evidence="3" id="KW-0596">Phosphopantetheine</keyword>
<dbReference type="Gene3D" id="3.40.50.980">
    <property type="match status" value="2"/>
</dbReference>
<gene>
    <name evidence="8" type="ORF">G3I21_14455</name>
</gene>
<evidence type="ECO:0000256" key="5">
    <source>
        <dbReference type="SAM" id="Coils"/>
    </source>
</evidence>
<dbReference type="Gene3D" id="3.40.50.12780">
    <property type="entry name" value="N-terminal domain of ligase-like"/>
    <property type="match status" value="2"/>
</dbReference>
<dbReference type="FunFam" id="3.40.50.12780:FF:000012">
    <property type="entry name" value="Non-ribosomal peptide synthetase"/>
    <property type="match status" value="2"/>
</dbReference>
<dbReference type="InterPro" id="IPR023213">
    <property type="entry name" value="CAT-like_dom_sf"/>
</dbReference>
<dbReference type="InterPro" id="IPR020806">
    <property type="entry name" value="PKS_PP-bd"/>
</dbReference>
<dbReference type="InterPro" id="IPR025110">
    <property type="entry name" value="AMP-bd_C"/>
</dbReference>
<dbReference type="EMBL" id="JAAGMR010000177">
    <property type="protein sequence ID" value="NEB92878.1"/>
    <property type="molecule type" value="Genomic_DNA"/>
</dbReference>
<dbReference type="InterPro" id="IPR009081">
    <property type="entry name" value="PP-bd_ACP"/>
</dbReference>
<dbReference type="RefSeq" id="WP_164188790.1">
    <property type="nucleotide sequence ID" value="NZ_JAAGMR010000177.1"/>
</dbReference>
<dbReference type="GO" id="GO:0017000">
    <property type="term" value="P:antibiotic biosynthetic process"/>
    <property type="evidence" value="ECO:0007669"/>
    <property type="project" value="UniProtKB-ARBA"/>
</dbReference>
<dbReference type="PANTHER" id="PTHR45527">
    <property type="entry name" value="NONRIBOSOMAL PEPTIDE SYNTHETASE"/>
    <property type="match status" value="1"/>
</dbReference>
<dbReference type="FunFam" id="2.30.38.10:FF:000001">
    <property type="entry name" value="Non-ribosomal peptide synthetase PvdI"/>
    <property type="match status" value="1"/>
</dbReference>
<dbReference type="InterPro" id="IPR006162">
    <property type="entry name" value="Ppantetheine_attach_site"/>
</dbReference>
<comment type="caution">
    <text evidence="8">The sequence shown here is derived from an EMBL/GenBank/DDBJ whole genome shotgun (WGS) entry which is preliminary data.</text>
</comment>
<dbReference type="InterPro" id="IPR020845">
    <property type="entry name" value="AMP-binding_CS"/>
</dbReference>
<name>A0A7K3QSJ8_9ACTN</name>
<dbReference type="SMART" id="SM00823">
    <property type="entry name" value="PKS_PP"/>
    <property type="match status" value="3"/>
</dbReference>
<dbReference type="GO" id="GO:0003824">
    <property type="term" value="F:catalytic activity"/>
    <property type="evidence" value="ECO:0007669"/>
    <property type="project" value="InterPro"/>
</dbReference>
<evidence type="ECO:0000256" key="3">
    <source>
        <dbReference type="ARBA" id="ARBA00022450"/>
    </source>
</evidence>
<keyword evidence="5" id="KW-0175">Coiled coil</keyword>
<evidence type="ECO:0000256" key="6">
    <source>
        <dbReference type="SAM" id="MobiDB-lite"/>
    </source>
</evidence>
<accession>A0A7K3QSJ8</accession>
<feature type="domain" description="Carrier" evidence="7">
    <location>
        <begin position="2021"/>
        <end position="2096"/>
    </location>
</feature>
<sequence>MGIDDSRDGTDSRAGTPRSASFGQQRIWFLDQLRPGTPDYLLPLALRIRGDLDTGALLGALTAVVERHEVLRTGYRQDDGHLVQRIAPRAEVPFRQCDVTDLPAAEREARLVRLVEEELRLPIDLARRPPLRAVLARVGPADHLLVLVVHHIAFDGMSWHLLGAELGAGYRERTGGAPAGLAPLDLQYADFADWQAERLTGRRLAAGLDHWRTALAGLTPLELPTDRPRPAVWDGAGDAVRFELPAELMARVDRLARSCRATRFMVLLAAFQAVLARFSGQRDIAVGTPVAGRGLPSAERLIGLFVNTVVVRGDLSGEPSFRTLLGRVAADTLAALSHAGTPFELVVDELAPERDLARNPLFQVSFSLRTAPSEPIALPGLDCELVRTPLTGSPFDLVLDTDVLPDGRLNARLQYATALFDRGTVQRLADAFRLLLDAVLADPDRPLHHVGLLTDQDRLALVEKFNETAVPLPERCLHELFTEQAERTPDAVALRWPDGELTYRQLDRRANLLAHRLRAHGAGPESLVGVCLRRGPELVVALLAVLKAGAGYLPLAPDHPPVRRSRLLDRAGAALLIADEEPARGWTGTVLAVGDGEQEAAPETGAGPDNLAYLIYTSGSTGEPKGVMVTHRNVVNYVRWSARTYLGGGAGTALYSSVAFDLPVTSLFPALLSGAAVTLTPDDGTPGLDGLVQLLSRDSFDLLKLTPTHLGPLGRELPAEALRTAAPRLVLGGEQLTGAMLEPWRRHAPDTVAFNEYGPTETTVGCATLALTVRELDQGPMSIGVPIDNTTLYVLDAELAPVLPGAVGELYIGGVQVTRGYQGRGDLTAERFVPDPYAKVPGARLYRSGDLVRHRCDGLLEFISRVDTQIKIAGFRVEPAEVEAALTEHPEVLEAAVGVHGTGDAARLVAYLVPAGGRAPRTAELRAHMQQLLPSYLVPPLYVVLPELPRTASGKVDRKALPDPAGADPAPATDRVAPRNPLERAVAAIWCELLGLDEVGVHDDFFVLGGNSLLATRLAFRLRQVVPAEVPLAKVFAAGTVARLAEILSAAIADRQAPITAAGTDGPLPLSFAQQRLWFLDRLAPGATDYLVPISLRLRGPLDRTALTTALTALAERHAVLRTRYEERDGEPVQLVDPAARIPLTERAAAEEEVPRLIRADLEVPFDLAAGAPVRAMLLRVGADDHVLVLTLHHIVSDGWSVEVLAGELARHYAGGAVEPLPVQYADFARWQREQAATEEFAARLGHWRERLAGLAPLELPTDRRRPRLRDPRGDRLAVELPAALGTAVNELARRHGATPFMVLLAGCYALLGRWSGQQDVAVGTPVSGRTRSETAPLIGFFANTLVLRGDLSGRPTFTELLARVRASALDAYAHADVPFERVVEELAPERDLSRNPLFQVLFELRAAKDEAAFTLPGLRVEQLAVSWPAAKFDLTVSVQPLADGALRCGFEYATALFDRDTVRGMAEHYGRLLAAVVAEPDLPLDRIEALDAAERRTLVHGLHDTTVEPPARCLPELISEQAARTPDAPAVVFAGHTLSYAELDARADLLAHRLRAAGVRAETPVAVCLRRDADLVTAVLGVLRAGGTYVPVDPAHPARRRAHILADSGATVLISQSWIRGELPEGTARLVLLDEVPEPAASAPADQSPVAALPPLDPAGAAYLVYTSGSTGRPKGVLISHGAIRNRVLWTVREHGLGPGDRVLQKTTVGFDASVWEFLAPLVCGATVVVAADGVPRDPAAMVRAVAEHRITVLQLVPSVLRALVQQPGLRDCDALRLVFCAGEPLPADLCDRLLALLPVTLINTYGPTECAIDVTSWRYDGREPGEIVAIGQPIDNTRILVLDPDGGLVPHGVPGELCVAGTGLARGYFGRGDLTAERFVPNPRPVAPGERLYRTGDRVRRRADGTLEYLGRLDRQVKLRGIRIEPSEIEAVLCEHPTVAAAAVGVYGDQQLVGHVVPVEGAERDPAALRAHLAARLPDAMVPAVLRFLPALPLTATGKVDAAALPGLTDLAAVGEYLAPRDPAERTVAEIFAELLGRERVGALDDFFALGGHSLLATRLVFRLRSAFGTEVPVAEVFSRRTVAALAELATAPDAGPADPAGAVVPVPRDGALPLSSAQRRMWFLDQLEPGSSEYLVPLVLRLRGPLHTAALAGALDDLAARHEALRTRYPAPEGEPVQVIDPVVTPGAAPVDLSGLPAQQATARAEELVRAETARPFHLDRETPLRTLLVKVAEQEHLLVLTAHHIAVDGWSVDLLTRDLGQLYRARLTGDGPPPAPPVQYADFAAWQDRWSQGTSPEAQLAHWRERLGGLTPLELPTDRPRPAVRDPRGDLLALAIPDELAEAVADLARSRAVTPFVVLLAAFDVLLAGYTRQTDVCVGTPTAGRTRPEVEEVVGTFVNTVVLRSDLDGDPSFEALLRRVHQDVVAAYSHQDLPFERLVDELQPNRDLSRNPLFQVMFELQHVQSTPLRLDGLDVERVPSPWRTAKFDLTLSLGRRADGRLHGLFEYATALFDRTTVERMAGHYLTLLRAATARPETPLSRLDMLTGEEREQLVHSWNPAGPEQPADCVPALFERRVAETPHEVAMSFGPVSLAYGELDARANQLAHHLRELGIGAERPVAVCMERGVEVVVALLAVLKAGGVYVPIDPEHPAERLAFMLGELDAGAVLSTSRFAGRLSAVARGPLVLVDTEAGRIAARPDHNVPQQAAPDQLAYMIYTSGSTGQPKGVLIQHGSYAHHCQVIADAYGIEPGDRVVLLSALTFDVAMDQIAATLLAGATVVVADPLFWSPAELPDRVAEHGITVMEITPAYYREVMQHVEPGDARLRGLKLMNVGSDVVTVDDALTWAATGLPGRFLCNYGPTEATVTCVLHPVGQTPAGRGEAALPIGRPVPGTRAYVLDGTGDAVPVGVPGELHLAGVRLARGYHRRPELTAEKFVPDPFGDVPGGRLYRTGDLVRHLADGTIEFLGRIDQQVKLRGFRIELGEIEAVLAQHPGLRQVAVVARDIRPGDRRLVAYLVPRGDGGPDVAELREWAGERLPSYMVPSLWTTLPELPLTPSKKVDRKALPEPAATSELLERPYRAPRNPTEEIVAEVWAEILGIERIGVDEDVFVLGAHSLLATRVLARLVAVFDVELPLRCLFEATTVAALSQVLLEALEAQIAELTDEEVVALLAQEGEDR</sequence>
<dbReference type="InterPro" id="IPR000873">
    <property type="entry name" value="AMP-dep_synth/lig_dom"/>
</dbReference>
<dbReference type="Gene3D" id="1.10.1200.10">
    <property type="entry name" value="ACP-like"/>
    <property type="match status" value="2"/>
</dbReference>
<dbReference type="CDD" id="cd05930">
    <property type="entry name" value="A_NRPS"/>
    <property type="match status" value="2"/>
</dbReference>
<dbReference type="Pfam" id="PF00550">
    <property type="entry name" value="PP-binding"/>
    <property type="match status" value="3"/>
</dbReference>
<dbReference type="InterPro" id="IPR036736">
    <property type="entry name" value="ACP-like_sf"/>
</dbReference>
<dbReference type="InterPro" id="IPR029058">
    <property type="entry name" value="AB_hydrolase_fold"/>
</dbReference>
<dbReference type="FunFam" id="3.30.300.30:FF:000010">
    <property type="entry name" value="Enterobactin synthetase component F"/>
    <property type="match status" value="1"/>
</dbReference>
<comment type="cofactor">
    <cofactor evidence="1">
        <name>pantetheine 4'-phosphate</name>
        <dbReference type="ChEBI" id="CHEBI:47942"/>
    </cofactor>
</comment>
<dbReference type="Pfam" id="PF00668">
    <property type="entry name" value="Condensation"/>
    <property type="match status" value="3"/>
</dbReference>
<dbReference type="InterPro" id="IPR042099">
    <property type="entry name" value="ANL_N_sf"/>
</dbReference>
<feature type="region of interest" description="Disordered" evidence="6">
    <location>
        <begin position="955"/>
        <end position="977"/>
    </location>
</feature>
<reference evidence="8 9" key="1">
    <citation type="submission" date="2020-01" db="EMBL/GenBank/DDBJ databases">
        <title>Insect and environment-associated Actinomycetes.</title>
        <authorList>
            <person name="Currrie C."/>
            <person name="Chevrette M."/>
            <person name="Carlson C."/>
            <person name="Stubbendieck R."/>
            <person name="Wendt-Pienkowski E."/>
        </authorList>
    </citation>
    <scope>NUCLEOTIDE SEQUENCE [LARGE SCALE GENOMIC DNA]</scope>
    <source>
        <strain evidence="8 9">SID7754</strain>
    </source>
</reference>
<dbReference type="PROSITE" id="PS00012">
    <property type="entry name" value="PHOSPHOPANTETHEINE"/>
    <property type="match status" value="1"/>
</dbReference>
<dbReference type="SUPFAM" id="SSF52777">
    <property type="entry name" value="CoA-dependent acyltransferases"/>
    <property type="match status" value="6"/>
</dbReference>
<dbReference type="GO" id="GO:0072330">
    <property type="term" value="P:monocarboxylic acid biosynthetic process"/>
    <property type="evidence" value="ECO:0007669"/>
    <property type="project" value="UniProtKB-ARBA"/>
</dbReference>
<organism evidence="8 9">
    <name type="scientific">Streptomyces bauhiniae</name>
    <dbReference type="NCBI Taxonomy" id="2340725"/>
    <lineage>
        <taxon>Bacteria</taxon>
        <taxon>Bacillati</taxon>
        <taxon>Actinomycetota</taxon>
        <taxon>Actinomycetes</taxon>
        <taxon>Kitasatosporales</taxon>
        <taxon>Streptomycetaceae</taxon>
        <taxon>Streptomyces</taxon>
    </lineage>
</organism>
<dbReference type="GO" id="GO:0031177">
    <property type="term" value="F:phosphopantetheine binding"/>
    <property type="evidence" value="ECO:0007669"/>
    <property type="project" value="InterPro"/>
</dbReference>
<dbReference type="PROSITE" id="PS50075">
    <property type="entry name" value="CARRIER"/>
    <property type="match status" value="3"/>
</dbReference>
<dbReference type="Gene3D" id="3.30.559.30">
    <property type="entry name" value="Nonribosomal peptide synthetase, condensation domain"/>
    <property type="match status" value="3"/>
</dbReference>
<dbReference type="NCBIfam" id="NF003417">
    <property type="entry name" value="PRK04813.1"/>
    <property type="match status" value="3"/>
</dbReference>
<feature type="compositionally biased region" description="Low complexity" evidence="6">
    <location>
        <begin position="962"/>
        <end position="972"/>
    </location>
</feature>
<evidence type="ECO:0000256" key="4">
    <source>
        <dbReference type="ARBA" id="ARBA00022553"/>
    </source>
</evidence>
<keyword evidence="4" id="KW-0597">Phosphoprotein</keyword>
<dbReference type="GO" id="GO:0005737">
    <property type="term" value="C:cytoplasm"/>
    <property type="evidence" value="ECO:0007669"/>
    <property type="project" value="TreeGrafter"/>
</dbReference>
<evidence type="ECO:0000313" key="9">
    <source>
        <dbReference type="Proteomes" id="UP000470520"/>
    </source>
</evidence>
<dbReference type="FunFam" id="3.30.559.30:FF:000001">
    <property type="entry name" value="Non-ribosomal peptide synthetase"/>
    <property type="match status" value="1"/>
</dbReference>
<dbReference type="NCBIfam" id="TIGR01733">
    <property type="entry name" value="AA-adenyl-dom"/>
    <property type="match status" value="3"/>
</dbReference>
<dbReference type="FunFam" id="3.40.50.980:FF:000001">
    <property type="entry name" value="Non-ribosomal peptide synthetase"/>
    <property type="match status" value="3"/>
</dbReference>
<dbReference type="Gene3D" id="3.40.50.1820">
    <property type="entry name" value="alpha/beta hydrolase"/>
    <property type="match status" value="1"/>
</dbReference>
<proteinExistence type="inferred from homology"/>
<feature type="coiled-coil region" evidence="5">
    <location>
        <begin position="3152"/>
        <end position="3179"/>
    </location>
</feature>
<dbReference type="GO" id="GO:0044550">
    <property type="term" value="P:secondary metabolite biosynthetic process"/>
    <property type="evidence" value="ECO:0007669"/>
    <property type="project" value="UniProtKB-ARBA"/>
</dbReference>
<dbReference type="Pfam" id="PF00501">
    <property type="entry name" value="AMP-binding"/>
    <property type="match status" value="3"/>
</dbReference>
<comment type="similarity">
    <text evidence="2">Belongs to the ATP-dependent AMP-binding enzyme family.</text>
</comment>
<protein>
    <submittedName>
        <fullName evidence="8">Amino acid adenylation domain-containing protein</fullName>
    </submittedName>
</protein>
<dbReference type="InterPro" id="IPR001242">
    <property type="entry name" value="Condensation_dom"/>
</dbReference>
<feature type="domain" description="Carrier" evidence="7">
    <location>
        <begin position="3087"/>
        <end position="3162"/>
    </location>
</feature>